<evidence type="ECO:0000256" key="2">
    <source>
        <dbReference type="ARBA" id="ARBA00012180"/>
    </source>
</evidence>
<dbReference type="OrthoDB" id="7756796at2759"/>
<dbReference type="Gene3D" id="3.10.10.10">
    <property type="entry name" value="HIV Type 1 Reverse Transcriptase, subunit A, domain 1"/>
    <property type="match status" value="1"/>
</dbReference>
<evidence type="ECO:0000313" key="6">
    <source>
        <dbReference type="RefSeq" id="XP_013877945.1"/>
    </source>
</evidence>
<dbReference type="InterPro" id="IPR043128">
    <property type="entry name" value="Rev_trsase/Diguanyl_cyclase"/>
</dbReference>
<accession>A0A2I4CD78</accession>
<dbReference type="RefSeq" id="XP_013877945.1">
    <property type="nucleotide sequence ID" value="XM_014022491.1"/>
</dbReference>
<name>A0A2I4CD78_AUSLI</name>
<dbReference type="Gene3D" id="3.30.70.270">
    <property type="match status" value="1"/>
</dbReference>
<feature type="compositionally biased region" description="Pro residues" evidence="3">
    <location>
        <begin position="136"/>
        <end position="151"/>
    </location>
</feature>
<feature type="region of interest" description="Disordered" evidence="3">
    <location>
        <begin position="130"/>
        <end position="177"/>
    </location>
</feature>
<dbReference type="PROSITE" id="PS50878">
    <property type="entry name" value="RT_POL"/>
    <property type="match status" value="1"/>
</dbReference>
<dbReference type="InterPro" id="IPR043502">
    <property type="entry name" value="DNA/RNA_pol_sf"/>
</dbReference>
<feature type="compositionally biased region" description="Pro residues" evidence="3">
    <location>
        <begin position="165"/>
        <end position="175"/>
    </location>
</feature>
<dbReference type="EC" id="3.1.26.4" evidence="2"/>
<dbReference type="Proteomes" id="UP000192220">
    <property type="component" value="Unplaced"/>
</dbReference>
<evidence type="ECO:0000256" key="1">
    <source>
        <dbReference type="ARBA" id="ARBA00010879"/>
    </source>
</evidence>
<dbReference type="SUPFAM" id="SSF56672">
    <property type="entry name" value="DNA/RNA polymerases"/>
    <property type="match status" value="1"/>
</dbReference>
<comment type="similarity">
    <text evidence="1">Belongs to the beta type-B retroviral polymerase family. HERV class-II K(HML-2) pol subfamily.</text>
</comment>
<feature type="domain" description="Reverse transcriptase" evidence="4">
    <location>
        <begin position="253"/>
        <end position="435"/>
    </location>
</feature>
<organism evidence="5 6">
    <name type="scientific">Austrofundulus limnaeus</name>
    <name type="common">Annual killifish</name>
    <dbReference type="NCBI Taxonomy" id="52670"/>
    <lineage>
        <taxon>Eukaryota</taxon>
        <taxon>Metazoa</taxon>
        <taxon>Chordata</taxon>
        <taxon>Craniata</taxon>
        <taxon>Vertebrata</taxon>
        <taxon>Euteleostomi</taxon>
        <taxon>Actinopterygii</taxon>
        <taxon>Neopterygii</taxon>
        <taxon>Teleostei</taxon>
        <taxon>Neoteleostei</taxon>
        <taxon>Acanthomorphata</taxon>
        <taxon>Ovalentaria</taxon>
        <taxon>Atherinomorphae</taxon>
        <taxon>Cyprinodontiformes</taxon>
        <taxon>Rivulidae</taxon>
        <taxon>Austrofundulus</taxon>
    </lineage>
</organism>
<dbReference type="Pfam" id="PF00078">
    <property type="entry name" value="RVT_1"/>
    <property type="match status" value="1"/>
</dbReference>
<dbReference type="InParanoid" id="A0A2I4CD78"/>
<dbReference type="GO" id="GO:0004523">
    <property type="term" value="F:RNA-DNA hybrid ribonuclease activity"/>
    <property type="evidence" value="ECO:0007669"/>
    <property type="project" value="UniProtKB-EC"/>
</dbReference>
<keyword evidence="5" id="KW-1185">Reference proteome</keyword>
<sequence>MRPTNSTFGGPVLPFWTQPLSHLLPALSVSVEGLTIDAPTRVGRCFASCVCSDVKRDWSCVVHSCPGTPQSPLTETCRRTLMCLPVVPGELFGSAALAALERSAQATRTRQQLAGLHRRNLQHPAGVSAAFSHAHAPPPTSSLRQPRPPVGPAHGQWGLPGTRTPVPPQRGPPTRQPSALIKVEGLVNDTRDQGVGHFTLVQLNHWAALIPDAWVVSTISQGYSIQFRRHPPIPGRVRMTVIHDQVKTLAMRTEIDSLLARVPLCYSKCFLVPKKTGGLRPVLDLRSLNVFLKVIPFHMLSVKDVLQAVSPGNWFTLVDLRDAYFRVSIVPRHWRFLRFAFQEKHFQFRVLPFGLSLSPRVFTRCMAAVLHPLQARGLRILPYLDDWLICAPTKDQATADTLKVLSHIDRLGLRVNWEKSNFVPSQEVTFLGIVLNSLTMTACPSPRRVSGIMQTLPTFLPGHSPLSLLTSACWAG</sequence>
<evidence type="ECO:0000259" key="4">
    <source>
        <dbReference type="PROSITE" id="PS50878"/>
    </source>
</evidence>
<reference evidence="6" key="1">
    <citation type="submission" date="2025-08" db="UniProtKB">
        <authorList>
            <consortium name="RefSeq"/>
        </authorList>
    </citation>
    <scope>IDENTIFICATION</scope>
</reference>
<dbReference type="InterPro" id="IPR052055">
    <property type="entry name" value="Hepadnavirus_pol/RT"/>
</dbReference>
<dbReference type="CDD" id="cd03714">
    <property type="entry name" value="RT_DIRS1"/>
    <property type="match status" value="1"/>
</dbReference>
<dbReference type="KEGG" id="alim:106527568"/>
<dbReference type="InterPro" id="IPR000477">
    <property type="entry name" value="RT_dom"/>
</dbReference>
<proteinExistence type="inferred from homology"/>
<dbReference type="PANTHER" id="PTHR33050:SF7">
    <property type="entry name" value="RIBONUCLEASE H"/>
    <property type="match status" value="1"/>
</dbReference>
<dbReference type="STRING" id="52670.A0A2I4CD78"/>
<dbReference type="AlphaFoldDB" id="A0A2I4CD78"/>
<dbReference type="GeneID" id="106527568"/>
<evidence type="ECO:0000256" key="3">
    <source>
        <dbReference type="SAM" id="MobiDB-lite"/>
    </source>
</evidence>
<evidence type="ECO:0000313" key="5">
    <source>
        <dbReference type="Proteomes" id="UP000192220"/>
    </source>
</evidence>
<gene>
    <name evidence="6" type="primary">LOC106527568</name>
</gene>
<dbReference type="PANTHER" id="PTHR33050">
    <property type="entry name" value="REVERSE TRANSCRIPTASE DOMAIN-CONTAINING PROTEIN"/>
    <property type="match status" value="1"/>
</dbReference>
<protein>
    <recommendedName>
        <fullName evidence="2">ribonuclease H</fullName>
        <ecNumber evidence="2">3.1.26.4</ecNumber>
    </recommendedName>
</protein>